<evidence type="ECO:0000313" key="1">
    <source>
        <dbReference type="EMBL" id="CAB1430636.1"/>
    </source>
</evidence>
<dbReference type="Proteomes" id="UP001153269">
    <property type="component" value="Unassembled WGS sequence"/>
</dbReference>
<sequence length="216" mass="23577">MSPTISHPGCRADLVVSHLEALTVLAAIITQSYVQTPNQFQLELKHGAPGALRGPSVPRAAPGFARAVKSSLVRSLWAHCDGVLDGCPHSDVPIDSLAYMAEHRPCFPLQGCSACGSRNVHDWNVSEQKVPVSPVQSYRLGEHHRVRALSKANRINLGLRVKWLQHGGHMMSTEPRQLQRLLDSNHILNRMSAEKYQQQIPAKPPTLLGTSGAGVK</sequence>
<accession>A0A9N7YME3</accession>
<organism evidence="1 2">
    <name type="scientific">Pleuronectes platessa</name>
    <name type="common">European plaice</name>
    <dbReference type="NCBI Taxonomy" id="8262"/>
    <lineage>
        <taxon>Eukaryota</taxon>
        <taxon>Metazoa</taxon>
        <taxon>Chordata</taxon>
        <taxon>Craniata</taxon>
        <taxon>Vertebrata</taxon>
        <taxon>Euteleostomi</taxon>
        <taxon>Actinopterygii</taxon>
        <taxon>Neopterygii</taxon>
        <taxon>Teleostei</taxon>
        <taxon>Neoteleostei</taxon>
        <taxon>Acanthomorphata</taxon>
        <taxon>Carangaria</taxon>
        <taxon>Pleuronectiformes</taxon>
        <taxon>Pleuronectoidei</taxon>
        <taxon>Pleuronectidae</taxon>
        <taxon>Pleuronectes</taxon>
    </lineage>
</organism>
<dbReference type="AlphaFoldDB" id="A0A9N7YME3"/>
<keyword evidence="2" id="KW-1185">Reference proteome</keyword>
<proteinExistence type="predicted"/>
<protein>
    <submittedName>
        <fullName evidence="1">Uncharacterized protein</fullName>
    </submittedName>
</protein>
<dbReference type="EMBL" id="CADEAL010001254">
    <property type="protein sequence ID" value="CAB1430636.1"/>
    <property type="molecule type" value="Genomic_DNA"/>
</dbReference>
<gene>
    <name evidence="1" type="ORF">PLEPLA_LOCUS18618</name>
</gene>
<reference evidence="1" key="1">
    <citation type="submission" date="2020-03" db="EMBL/GenBank/DDBJ databases">
        <authorList>
            <person name="Weist P."/>
        </authorList>
    </citation>
    <scope>NUCLEOTIDE SEQUENCE</scope>
</reference>
<evidence type="ECO:0000313" key="2">
    <source>
        <dbReference type="Proteomes" id="UP001153269"/>
    </source>
</evidence>
<comment type="caution">
    <text evidence="1">The sequence shown here is derived from an EMBL/GenBank/DDBJ whole genome shotgun (WGS) entry which is preliminary data.</text>
</comment>
<name>A0A9N7YME3_PLEPL</name>